<name>A0A370QMR8_9FLAO</name>
<organism evidence="2 3">
    <name type="scientific">Marinirhabdus gelatinilytica</name>
    <dbReference type="NCBI Taxonomy" id="1703343"/>
    <lineage>
        <taxon>Bacteria</taxon>
        <taxon>Pseudomonadati</taxon>
        <taxon>Bacteroidota</taxon>
        <taxon>Flavobacteriia</taxon>
        <taxon>Flavobacteriales</taxon>
        <taxon>Flavobacteriaceae</taxon>
    </lineage>
</organism>
<dbReference type="EMBL" id="QRAO01000001">
    <property type="protein sequence ID" value="RDK89320.1"/>
    <property type="molecule type" value="Genomic_DNA"/>
</dbReference>
<gene>
    <name evidence="2" type="ORF">C8D94_1011206</name>
</gene>
<dbReference type="OrthoDB" id="1434292at2"/>
<keyword evidence="1" id="KW-0732">Signal</keyword>
<feature type="chain" id="PRO_5016818634" evidence="1">
    <location>
        <begin position="28"/>
        <end position="237"/>
    </location>
</feature>
<evidence type="ECO:0000256" key="1">
    <source>
        <dbReference type="SAM" id="SignalP"/>
    </source>
</evidence>
<dbReference type="Proteomes" id="UP000255317">
    <property type="component" value="Unassembled WGS sequence"/>
</dbReference>
<protein>
    <submittedName>
        <fullName evidence="2">Uncharacterized protein</fullName>
    </submittedName>
</protein>
<feature type="signal peptide" evidence="1">
    <location>
        <begin position="1"/>
        <end position="27"/>
    </location>
</feature>
<dbReference type="AlphaFoldDB" id="A0A370QMR8"/>
<comment type="caution">
    <text evidence="2">The sequence shown here is derived from an EMBL/GenBank/DDBJ whole genome shotgun (WGS) entry which is preliminary data.</text>
</comment>
<reference evidence="2 3" key="1">
    <citation type="submission" date="2018-07" db="EMBL/GenBank/DDBJ databases">
        <title>Genomic Encyclopedia of Type Strains, Phase IV (KMG-IV): sequencing the most valuable type-strain genomes for metagenomic binning, comparative biology and taxonomic classification.</title>
        <authorList>
            <person name="Goeker M."/>
        </authorList>
    </citation>
    <scope>NUCLEOTIDE SEQUENCE [LARGE SCALE GENOMIC DNA]</scope>
    <source>
        <strain evidence="2 3">DSM 101478</strain>
    </source>
</reference>
<proteinExistence type="predicted"/>
<evidence type="ECO:0000313" key="2">
    <source>
        <dbReference type="EMBL" id="RDK89320.1"/>
    </source>
</evidence>
<dbReference type="RefSeq" id="WP_147278501.1">
    <property type="nucleotide sequence ID" value="NZ_QRAO01000001.1"/>
</dbReference>
<keyword evidence="3" id="KW-1185">Reference proteome</keyword>
<accession>A0A370QMR8</accession>
<sequence length="237" mass="25864">MKNYINRTLQTVALAIVMVCFGLNAQAQTCTSTLKSRTGTVMAGGPAKINFTATSNSIKVTIDKTGGKAKTTVNIYANGAFKDRIIFENGRDTPKKSKTITGVSGKNIRVDIVNQSVANKFKYKMTATGSTSNLSKTGKQTGKLMGQQKKTIYTNASCTNKTKVIIKRTSGKARGTVRVWKKNGNSWTEYSSDTFERSQPGNQMVINVNTSRELKIELKNVSVGNTFGYSMEAKVRN</sequence>
<evidence type="ECO:0000313" key="3">
    <source>
        <dbReference type="Proteomes" id="UP000255317"/>
    </source>
</evidence>